<dbReference type="PRINTS" id="PR00040">
    <property type="entry name" value="HTHMERR"/>
</dbReference>
<keyword evidence="2" id="KW-0238">DNA-binding</keyword>
<dbReference type="GO" id="GO:0003700">
    <property type="term" value="F:DNA-binding transcription factor activity"/>
    <property type="evidence" value="ECO:0007669"/>
    <property type="project" value="InterPro"/>
</dbReference>
<sequence>MRIGDAAAAAGMTPRALRYYEQQGLVTARRTPSGHRVYDEEDIRRLRAVRELRDAGLTVGDVRAFAHLLGRVPADEVPDLLSQEPRPGRCSAVEAVARRRLADLDARIARLSYLRARLAARLGEPEAAVTEPAAPDGTVRAGADSGALFRLEDARAPDAPAVRA</sequence>
<feature type="domain" description="HTH merR-type" evidence="4">
    <location>
        <begin position="1"/>
        <end position="68"/>
    </location>
</feature>
<dbReference type="Pfam" id="PF13411">
    <property type="entry name" value="MerR_1"/>
    <property type="match status" value="1"/>
</dbReference>
<dbReference type="GO" id="GO:0003677">
    <property type="term" value="F:DNA binding"/>
    <property type="evidence" value="ECO:0007669"/>
    <property type="project" value="UniProtKB-KW"/>
</dbReference>
<dbReference type="Pfam" id="PF09278">
    <property type="entry name" value="MerR-DNA-bind"/>
    <property type="match status" value="1"/>
</dbReference>
<accession>A0A3S9YG06</accession>
<evidence type="ECO:0000313" key="5">
    <source>
        <dbReference type="EMBL" id="AZS73845.1"/>
    </source>
</evidence>
<keyword evidence="3" id="KW-0804">Transcription</keyword>
<dbReference type="Proteomes" id="UP000275579">
    <property type="component" value="Chromosome"/>
</dbReference>
<proteinExistence type="predicted"/>
<organism evidence="5 6">
    <name type="scientific">Streptomyces lydicus</name>
    <dbReference type="NCBI Taxonomy" id="47763"/>
    <lineage>
        <taxon>Bacteria</taxon>
        <taxon>Bacillati</taxon>
        <taxon>Actinomycetota</taxon>
        <taxon>Actinomycetes</taxon>
        <taxon>Kitasatosporales</taxon>
        <taxon>Streptomycetaceae</taxon>
        <taxon>Streptomyces</taxon>
    </lineage>
</organism>
<dbReference type="InterPro" id="IPR015358">
    <property type="entry name" value="Tscrpt_reg_MerR_DNA-bd"/>
</dbReference>
<dbReference type="Gene3D" id="1.10.1660.10">
    <property type="match status" value="1"/>
</dbReference>
<protein>
    <submittedName>
        <fullName evidence="5">MerR family transcriptional regulator</fullName>
    </submittedName>
</protein>
<gene>
    <name evidence="5" type="ORF">DDE74_25475</name>
</gene>
<dbReference type="SMART" id="SM00422">
    <property type="entry name" value="HTH_MERR"/>
    <property type="match status" value="1"/>
</dbReference>
<dbReference type="PANTHER" id="PTHR30204">
    <property type="entry name" value="REDOX-CYCLING DRUG-SENSING TRANSCRIPTIONAL ACTIVATOR SOXR"/>
    <property type="match status" value="1"/>
</dbReference>
<dbReference type="InterPro" id="IPR009061">
    <property type="entry name" value="DNA-bd_dom_put_sf"/>
</dbReference>
<keyword evidence="1" id="KW-0805">Transcription regulation</keyword>
<evidence type="ECO:0000256" key="3">
    <source>
        <dbReference type="ARBA" id="ARBA00023163"/>
    </source>
</evidence>
<dbReference type="SUPFAM" id="SSF46955">
    <property type="entry name" value="Putative DNA-binding domain"/>
    <property type="match status" value="1"/>
</dbReference>
<dbReference type="PANTHER" id="PTHR30204:SF94">
    <property type="entry name" value="HEAVY METAL-DEPENDENT TRANSCRIPTIONAL REGULATOR HI_0293-RELATED"/>
    <property type="match status" value="1"/>
</dbReference>
<evidence type="ECO:0000256" key="1">
    <source>
        <dbReference type="ARBA" id="ARBA00023015"/>
    </source>
</evidence>
<dbReference type="InterPro" id="IPR000551">
    <property type="entry name" value="MerR-type_HTH_dom"/>
</dbReference>
<name>A0A3S9YG06_9ACTN</name>
<dbReference type="EMBL" id="CP029042">
    <property type="protein sequence ID" value="AZS73845.1"/>
    <property type="molecule type" value="Genomic_DNA"/>
</dbReference>
<dbReference type="PROSITE" id="PS50937">
    <property type="entry name" value="HTH_MERR_2"/>
    <property type="match status" value="1"/>
</dbReference>
<evidence type="ECO:0000256" key="2">
    <source>
        <dbReference type="ARBA" id="ARBA00023125"/>
    </source>
</evidence>
<dbReference type="InterPro" id="IPR047057">
    <property type="entry name" value="MerR_fam"/>
</dbReference>
<evidence type="ECO:0000313" key="6">
    <source>
        <dbReference type="Proteomes" id="UP000275579"/>
    </source>
</evidence>
<evidence type="ECO:0000259" key="4">
    <source>
        <dbReference type="PROSITE" id="PS50937"/>
    </source>
</evidence>
<reference evidence="5 6" key="1">
    <citation type="submission" date="2018-04" db="EMBL/GenBank/DDBJ databases">
        <title>Complete genome sequences of Streptomyces lydicus strain WYEC and characterization of antagonistic properties of biological control agents.</title>
        <authorList>
            <person name="Mariita R.M."/>
            <person name="Sello J.K."/>
        </authorList>
    </citation>
    <scope>NUCLEOTIDE SEQUENCE [LARGE SCALE GENOMIC DNA]</scope>
    <source>
        <strain evidence="5 6">WYEC 108</strain>
    </source>
</reference>
<dbReference type="AlphaFoldDB" id="A0A3S9YG06"/>
<dbReference type="RefSeq" id="WP_127152783.1">
    <property type="nucleotide sequence ID" value="NZ_CP029042.1"/>
</dbReference>